<accession>A0A1J5S4U5</accession>
<feature type="compositionally biased region" description="Basic residues" evidence="1">
    <location>
        <begin position="59"/>
        <end position="69"/>
    </location>
</feature>
<sequence length="69" mass="7682">MIQQTVRLMDVFSPPENRWLMELSQRKTIPPVGVRIVRFNNDDGDGDVFEGGEGEGTKAKRLKKPAAPG</sequence>
<feature type="compositionally biased region" description="Acidic residues" evidence="1">
    <location>
        <begin position="43"/>
        <end position="53"/>
    </location>
</feature>
<gene>
    <name evidence="2" type="ORF">GALL_148760</name>
</gene>
<organism evidence="2">
    <name type="scientific">mine drainage metagenome</name>
    <dbReference type="NCBI Taxonomy" id="410659"/>
    <lineage>
        <taxon>unclassified sequences</taxon>
        <taxon>metagenomes</taxon>
        <taxon>ecological metagenomes</taxon>
    </lineage>
</organism>
<dbReference type="AlphaFoldDB" id="A0A1J5S4U5"/>
<evidence type="ECO:0000313" key="2">
    <source>
        <dbReference type="EMBL" id="OIR03098.1"/>
    </source>
</evidence>
<comment type="caution">
    <text evidence="2">The sequence shown here is derived from an EMBL/GenBank/DDBJ whole genome shotgun (WGS) entry which is preliminary data.</text>
</comment>
<reference evidence="2" key="1">
    <citation type="submission" date="2016-10" db="EMBL/GenBank/DDBJ databases">
        <title>Sequence of Gallionella enrichment culture.</title>
        <authorList>
            <person name="Poehlein A."/>
            <person name="Muehling M."/>
            <person name="Daniel R."/>
        </authorList>
    </citation>
    <scope>NUCLEOTIDE SEQUENCE</scope>
</reference>
<feature type="region of interest" description="Disordered" evidence="1">
    <location>
        <begin position="43"/>
        <end position="69"/>
    </location>
</feature>
<protein>
    <submittedName>
        <fullName evidence="2">Uncharacterized protein</fullName>
    </submittedName>
</protein>
<name>A0A1J5S4U5_9ZZZZ</name>
<proteinExistence type="predicted"/>
<evidence type="ECO:0000256" key="1">
    <source>
        <dbReference type="SAM" id="MobiDB-lite"/>
    </source>
</evidence>
<dbReference type="EMBL" id="MLJW01000069">
    <property type="protein sequence ID" value="OIR03098.1"/>
    <property type="molecule type" value="Genomic_DNA"/>
</dbReference>